<protein>
    <submittedName>
        <fullName evidence="2">Uncharacterized protein</fullName>
    </submittedName>
</protein>
<feature type="region of interest" description="Disordered" evidence="1">
    <location>
        <begin position="1"/>
        <end position="61"/>
    </location>
</feature>
<gene>
    <name evidence="2" type="ORF">AVDCRST_MAG01-01-5309</name>
</gene>
<accession>A0A6J4QW48</accession>
<feature type="compositionally biased region" description="Basic and acidic residues" evidence="1">
    <location>
        <begin position="39"/>
        <end position="52"/>
    </location>
</feature>
<dbReference type="EMBL" id="CADCUW010000702">
    <property type="protein sequence ID" value="CAA9456874.1"/>
    <property type="molecule type" value="Genomic_DNA"/>
</dbReference>
<feature type="non-terminal residue" evidence="2">
    <location>
        <position position="1"/>
    </location>
</feature>
<evidence type="ECO:0000313" key="2">
    <source>
        <dbReference type="EMBL" id="CAA9456874.1"/>
    </source>
</evidence>
<proteinExistence type="predicted"/>
<organism evidence="2">
    <name type="scientific">uncultured Rubrobacteraceae bacterium</name>
    <dbReference type="NCBI Taxonomy" id="349277"/>
    <lineage>
        <taxon>Bacteria</taxon>
        <taxon>Bacillati</taxon>
        <taxon>Actinomycetota</taxon>
        <taxon>Rubrobacteria</taxon>
        <taxon>Rubrobacterales</taxon>
        <taxon>Rubrobacteraceae</taxon>
        <taxon>environmental samples</taxon>
    </lineage>
</organism>
<feature type="non-terminal residue" evidence="2">
    <location>
        <position position="61"/>
    </location>
</feature>
<evidence type="ECO:0000256" key="1">
    <source>
        <dbReference type="SAM" id="MobiDB-lite"/>
    </source>
</evidence>
<name>A0A6J4QW48_9ACTN</name>
<reference evidence="2" key="1">
    <citation type="submission" date="2020-02" db="EMBL/GenBank/DDBJ databases">
        <authorList>
            <person name="Meier V. D."/>
        </authorList>
    </citation>
    <scope>NUCLEOTIDE SEQUENCE</scope>
    <source>
        <strain evidence="2">AVDCRST_MAG01</strain>
    </source>
</reference>
<dbReference type="AlphaFoldDB" id="A0A6J4QW48"/>
<sequence length="61" mass="6604">EDQPHNPGHGGVAQRQLDHRRPLGPLPTGDGPQRAGRGGLERGTLRPDDRAPHQAQPPLHQ</sequence>